<dbReference type="InterPro" id="IPR036390">
    <property type="entry name" value="WH_DNA-bd_sf"/>
</dbReference>
<dbReference type="InterPro" id="IPR011991">
    <property type="entry name" value="ArsR-like_HTH"/>
</dbReference>
<name>A0ABV1ZPE6_9ACTN</name>
<evidence type="ECO:0000313" key="3">
    <source>
        <dbReference type="EMBL" id="MES0832958.1"/>
    </source>
</evidence>
<feature type="compositionally biased region" description="Gly residues" evidence="1">
    <location>
        <begin position="207"/>
        <end position="216"/>
    </location>
</feature>
<feature type="domain" description="HTH arsR-type" evidence="2">
    <location>
        <begin position="30"/>
        <end position="116"/>
    </location>
</feature>
<dbReference type="InterPro" id="IPR036388">
    <property type="entry name" value="WH-like_DNA-bd_sf"/>
</dbReference>
<dbReference type="EMBL" id="JBEQNB010000002">
    <property type="protein sequence ID" value="MES0832958.1"/>
    <property type="molecule type" value="Genomic_DNA"/>
</dbReference>
<dbReference type="InterPro" id="IPR001845">
    <property type="entry name" value="HTH_ArsR_DNA-bd_dom"/>
</dbReference>
<keyword evidence="4" id="KW-1185">Reference proteome</keyword>
<gene>
    <name evidence="3" type="ORF">ABUK86_04185</name>
</gene>
<comment type="caution">
    <text evidence="3">The sequence shown here is derived from an EMBL/GenBank/DDBJ whole genome shotgun (WGS) entry which is preliminary data.</text>
</comment>
<dbReference type="RefSeq" id="WP_352982638.1">
    <property type="nucleotide sequence ID" value="NZ_JBEQNA010000001.1"/>
</dbReference>
<dbReference type="SUPFAM" id="SSF46785">
    <property type="entry name" value="Winged helix' DNA-binding domain"/>
    <property type="match status" value="1"/>
</dbReference>
<dbReference type="Pfam" id="PF12840">
    <property type="entry name" value="HTH_20"/>
    <property type="match status" value="1"/>
</dbReference>
<reference evidence="3 4" key="1">
    <citation type="submission" date="2024-06" db="EMBL/GenBank/DDBJ databases">
        <authorList>
            <person name="Bataeva Y.V."/>
            <person name="Grigorian L.N."/>
            <person name="Solomentsev V.I."/>
        </authorList>
    </citation>
    <scope>NUCLEOTIDE SEQUENCE [LARGE SCALE GENOMIC DNA]</scope>
    <source>
        <strain evidence="4">SCPM-O-B-12605 (RCAM04882)</strain>
    </source>
</reference>
<evidence type="ECO:0000313" key="4">
    <source>
        <dbReference type="Proteomes" id="UP001432401"/>
    </source>
</evidence>
<proteinExistence type="predicted"/>
<sequence>MGERAGAEGTGTRAQGEAPPARRRRPATVKEVKALSHPLRIRILRLCAVRELTNRELADRLDTTPGTVLYHVRQLVDSGLLVPAPVRTGASGALEKPYRATGESWWLDGPLIGAGDEAADAPVEALRRELEEAGPDSVRDYARFVLHLSDEDRDELGRRILAVLDEYVLTEHERRGRPAYGGAFLLHALADRDPAGGGAAAPRDGEAGPGPDGAGR</sequence>
<dbReference type="CDD" id="cd00090">
    <property type="entry name" value="HTH_ARSR"/>
    <property type="match status" value="1"/>
</dbReference>
<organism evidence="3 4">
    <name type="scientific">Nocardiopsis tropica</name>
    <dbReference type="NCBI Taxonomy" id="109330"/>
    <lineage>
        <taxon>Bacteria</taxon>
        <taxon>Bacillati</taxon>
        <taxon>Actinomycetota</taxon>
        <taxon>Actinomycetes</taxon>
        <taxon>Streptosporangiales</taxon>
        <taxon>Nocardiopsidaceae</taxon>
        <taxon>Nocardiopsis</taxon>
    </lineage>
</organism>
<feature type="region of interest" description="Disordered" evidence="1">
    <location>
        <begin position="194"/>
        <end position="216"/>
    </location>
</feature>
<evidence type="ECO:0000259" key="2">
    <source>
        <dbReference type="SMART" id="SM00418"/>
    </source>
</evidence>
<dbReference type="SMART" id="SM00418">
    <property type="entry name" value="HTH_ARSR"/>
    <property type="match status" value="1"/>
</dbReference>
<evidence type="ECO:0000256" key="1">
    <source>
        <dbReference type="SAM" id="MobiDB-lite"/>
    </source>
</evidence>
<accession>A0ABV1ZPE6</accession>
<dbReference type="Proteomes" id="UP001432401">
    <property type="component" value="Unassembled WGS sequence"/>
</dbReference>
<dbReference type="Gene3D" id="1.10.10.10">
    <property type="entry name" value="Winged helix-like DNA-binding domain superfamily/Winged helix DNA-binding domain"/>
    <property type="match status" value="1"/>
</dbReference>
<protein>
    <submittedName>
        <fullName evidence="3">Winged helix-turn-helix domain-containing protein</fullName>
    </submittedName>
</protein>
<feature type="region of interest" description="Disordered" evidence="1">
    <location>
        <begin position="1"/>
        <end position="28"/>
    </location>
</feature>